<protein>
    <recommendedName>
        <fullName evidence="2">G-patch domain-containing protein</fullName>
    </recommendedName>
</protein>
<reference evidence="3" key="1">
    <citation type="journal article" date="2020" name="Stud. Mycol.">
        <title>101 Dothideomycetes genomes: a test case for predicting lifestyles and emergence of pathogens.</title>
        <authorList>
            <person name="Haridas S."/>
            <person name="Albert R."/>
            <person name="Binder M."/>
            <person name="Bloem J."/>
            <person name="Labutti K."/>
            <person name="Salamov A."/>
            <person name="Andreopoulos B."/>
            <person name="Baker S."/>
            <person name="Barry K."/>
            <person name="Bills G."/>
            <person name="Bluhm B."/>
            <person name="Cannon C."/>
            <person name="Castanera R."/>
            <person name="Culley D."/>
            <person name="Daum C."/>
            <person name="Ezra D."/>
            <person name="Gonzalez J."/>
            <person name="Henrissat B."/>
            <person name="Kuo A."/>
            <person name="Liang C."/>
            <person name="Lipzen A."/>
            <person name="Lutzoni F."/>
            <person name="Magnuson J."/>
            <person name="Mondo S."/>
            <person name="Nolan M."/>
            <person name="Ohm R."/>
            <person name="Pangilinan J."/>
            <person name="Park H.-J."/>
            <person name="Ramirez L."/>
            <person name="Alfaro M."/>
            <person name="Sun H."/>
            <person name="Tritt A."/>
            <person name="Yoshinaga Y."/>
            <person name="Zwiers L.-H."/>
            <person name="Turgeon B."/>
            <person name="Goodwin S."/>
            <person name="Spatafora J."/>
            <person name="Crous P."/>
            <person name="Grigoriev I."/>
        </authorList>
    </citation>
    <scope>NUCLEOTIDE SEQUENCE</scope>
    <source>
        <strain evidence="3">CBS 113389</strain>
    </source>
</reference>
<feature type="compositionally biased region" description="Low complexity" evidence="1">
    <location>
        <begin position="323"/>
        <end position="337"/>
    </location>
</feature>
<evidence type="ECO:0000313" key="4">
    <source>
        <dbReference type="Proteomes" id="UP000799767"/>
    </source>
</evidence>
<keyword evidence="4" id="KW-1185">Reference proteome</keyword>
<evidence type="ECO:0000313" key="3">
    <source>
        <dbReference type="EMBL" id="KAF2480266.1"/>
    </source>
</evidence>
<dbReference type="EMBL" id="MU001640">
    <property type="protein sequence ID" value="KAF2480266.1"/>
    <property type="molecule type" value="Genomic_DNA"/>
</dbReference>
<dbReference type="PANTHER" id="PTHR13288">
    <property type="entry name" value="SPLICING FACTOR 45 SPF45"/>
    <property type="match status" value="1"/>
</dbReference>
<sequence>MSDPPKKPLSLYGHLLHPEQANPGTTISSAPVLYNTTHANSASETQKKKDASLKFQPIKRPQAQQKNKPKGPSFASHKSSSSSGAVNAASSPPQSLPGSTPLQPPSVQRSNFEDWVGDEDEGDYYQHLARQNKKNQSKRNKKGKKGNSKEQELDMPAWDDVYDPTKPNVYAQYKGSEEQMRAARDWKLRLYHGQSKVSTKHGGRNDMFAPPANPQFAPPTFDDDAPRSRAGDGGHDYNDYAADRRDSDMADLPVPASASVPNDLAEDDPYLRRMQMSGDHADQAAMPVTTPPAQPTVDDAAKKADAQIAAFKARLAKQQADKASQSPSVAPASIPSAGDVSAVNTEVPSPPQQPGAIISRPAVRYEVPAPPPSAPAEIKDTTAEFDLPSTEQSQPTQSKRKGYAERILQKMGWEKGQGLGASGEGITTALKVKAEKRKKLSDAEGGGWAVPANMGKIVGGKKRKIESDSPSQEAEVATSTVIKLEGMLNGLDVKQEIEEGNLMQEIGEEMGKSYGNVERVFIWREEMGGADDVFVKFTSELSALRAKNGMDGSEFADNVVTAKLWDGEKFEKGEYA</sequence>
<dbReference type="InterPro" id="IPR000467">
    <property type="entry name" value="G_patch_dom"/>
</dbReference>
<dbReference type="SMART" id="SM00443">
    <property type="entry name" value="G_patch"/>
    <property type="match status" value="1"/>
</dbReference>
<feature type="compositionally biased region" description="Polar residues" evidence="1">
    <location>
        <begin position="92"/>
        <end position="110"/>
    </location>
</feature>
<name>A0A6A6PKE0_9PEZI</name>
<feature type="region of interest" description="Disordered" evidence="1">
    <location>
        <begin position="195"/>
        <end position="357"/>
    </location>
</feature>
<dbReference type="OrthoDB" id="5411533at2759"/>
<dbReference type="Pfam" id="PF01585">
    <property type="entry name" value="G-patch"/>
    <property type="match status" value="1"/>
</dbReference>
<feature type="compositionally biased region" description="Basic and acidic residues" evidence="1">
    <location>
        <begin position="224"/>
        <end position="248"/>
    </location>
</feature>
<evidence type="ECO:0000256" key="1">
    <source>
        <dbReference type="SAM" id="MobiDB-lite"/>
    </source>
</evidence>
<dbReference type="GeneID" id="54479217"/>
<dbReference type="PANTHER" id="PTHR13288:SF8">
    <property type="entry name" value="SPLICING FACTOR 45"/>
    <property type="match status" value="1"/>
</dbReference>
<dbReference type="Proteomes" id="UP000799767">
    <property type="component" value="Unassembled WGS sequence"/>
</dbReference>
<feature type="region of interest" description="Disordered" evidence="1">
    <location>
        <begin position="1"/>
        <end position="165"/>
    </location>
</feature>
<dbReference type="RefSeq" id="XP_033586836.1">
    <property type="nucleotide sequence ID" value="XM_033738215.1"/>
</dbReference>
<dbReference type="InterPro" id="IPR035979">
    <property type="entry name" value="RBD_domain_sf"/>
</dbReference>
<dbReference type="SUPFAM" id="SSF54928">
    <property type="entry name" value="RNA-binding domain, RBD"/>
    <property type="match status" value="1"/>
</dbReference>
<dbReference type="Gene3D" id="3.30.70.330">
    <property type="match status" value="1"/>
</dbReference>
<feature type="compositionally biased region" description="Basic residues" evidence="1">
    <location>
        <begin position="130"/>
        <end position="146"/>
    </location>
</feature>
<dbReference type="GO" id="GO:0045292">
    <property type="term" value="P:mRNA cis splicing, via spliceosome"/>
    <property type="evidence" value="ECO:0007669"/>
    <property type="project" value="InterPro"/>
</dbReference>
<organism evidence="3 4">
    <name type="scientific">Neohortaea acidophila</name>
    <dbReference type="NCBI Taxonomy" id="245834"/>
    <lineage>
        <taxon>Eukaryota</taxon>
        <taxon>Fungi</taxon>
        <taxon>Dikarya</taxon>
        <taxon>Ascomycota</taxon>
        <taxon>Pezizomycotina</taxon>
        <taxon>Dothideomycetes</taxon>
        <taxon>Dothideomycetidae</taxon>
        <taxon>Mycosphaerellales</taxon>
        <taxon>Teratosphaeriaceae</taxon>
        <taxon>Neohortaea</taxon>
    </lineage>
</organism>
<evidence type="ECO:0000259" key="2">
    <source>
        <dbReference type="PROSITE" id="PS50174"/>
    </source>
</evidence>
<dbReference type="GO" id="GO:0003676">
    <property type="term" value="F:nucleic acid binding"/>
    <property type="evidence" value="ECO:0007669"/>
    <property type="project" value="InterPro"/>
</dbReference>
<proteinExistence type="predicted"/>
<accession>A0A6A6PKE0</accession>
<gene>
    <name evidence="3" type="ORF">BDY17DRAFT_35224</name>
</gene>
<feature type="compositionally biased region" description="Polar residues" evidence="1">
    <location>
        <begin position="22"/>
        <end position="44"/>
    </location>
</feature>
<feature type="domain" description="G-patch" evidence="2">
    <location>
        <begin position="400"/>
        <end position="451"/>
    </location>
</feature>
<dbReference type="InterPro" id="IPR012677">
    <property type="entry name" value="Nucleotide-bd_a/b_plait_sf"/>
</dbReference>
<dbReference type="AlphaFoldDB" id="A0A6A6PKE0"/>
<dbReference type="GO" id="GO:0071011">
    <property type="term" value="C:precatalytic spliceosome"/>
    <property type="evidence" value="ECO:0007669"/>
    <property type="project" value="TreeGrafter"/>
</dbReference>
<dbReference type="InterPro" id="IPR040052">
    <property type="entry name" value="RBM17"/>
</dbReference>
<dbReference type="PROSITE" id="PS50174">
    <property type="entry name" value="G_PATCH"/>
    <property type="match status" value="1"/>
</dbReference>
<feature type="compositionally biased region" description="Low complexity" evidence="1">
    <location>
        <begin position="73"/>
        <end position="91"/>
    </location>
</feature>